<dbReference type="AlphaFoldDB" id="A0AAE1DST0"/>
<gene>
    <name evidence="1" type="ORF">RRG08_052122</name>
</gene>
<evidence type="ECO:0000313" key="1">
    <source>
        <dbReference type="EMBL" id="KAK3780975.1"/>
    </source>
</evidence>
<dbReference type="Proteomes" id="UP001283361">
    <property type="component" value="Unassembled WGS sequence"/>
</dbReference>
<organism evidence="1 2">
    <name type="scientific">Elysia crispata</name>
    <name type="common">lettuce slug</name>
    <dbReference type="NCBI Taxonomy" id="231223"/>
    <lineage>
        <taxon>Eukaryota</taxon>
        <taxon>Metazoa</taxon>
        <taxon>Spiralia</taxon>
        <taxon>Lophotrochozoa</taxon>
        <taxon>Mollusca</taxon>
        <taxon>Gastropoda</taxon>
        <taxon>Heterobranchia</taxon>
        <taxon>Euthyneura</taxon>
        <taxon>Panpulmonata</taxon>
        <taxon>Sacoglossa</taxon>
        <taxon>Placobranchoidea</taxon>
        <taxon>Plakobranchidae</taxon>
        <taxon>Elysia</taxon>
    </lineage>
</organism>
<sequence>MRCTDLASRFVCQYRHEMHRSSVSVRVSVPPSVRTSPGCDQLAREGHNSGGALPASCHDVRHATCALINPVSAPYFSGTYPPGNGPRLNKQELIGAAYWKI</sequence>
<accession>A0AAE1DST0</accession>
<keyword evidence="2" id="KW-1185">Reference proteome</keyword>
<dbReference type="EMBL" id="JAWDGP010002675">
    <property type="protein sequence ID" value="KAK3780975.1"/>
    <property type="molecule type" value="Genomic_DNA"/>
</dbReference>
<proteinExistence type="predicted"/>
<evidence type="ECO:0000313" key="2">
    <source>
        <dbReference type="Proteomes" id="UP001283361"/>
    </source>
</evidence>
<comment type="caution">
    <text evidence="1">The sequence shown here is derived from an EMBL/GenBank/DDBJ whole genome shotgun (WGS) entry which is preliminary data.</text>
</comment>
<name>A0AAE1DST0_9GAST</name>
<protein>
    <submittedName>
        <fullName evidence="1">Uncharacterized protein</fullName>
    </submittedName>
</protein>
<reference evidence="1" key="1">
    <citation type="journal article" date="2023" name="G3 (Bethesda)">
        <title>A reference genome for the long-term kleptoplast-retaining sea slug Elysia crispata morphotype clarki.</title>
        <authorList>
            <person name="Eastman K.E."/>
            <person name="Pendleton A.L."/>
            <person name="Shaikh M.A."/>
            <person name="Suttiyut T."/>
            <person name="Ogas R."/>
            <person name="Tomko P."/>
            <person name="Gavelis G."/>
            <person name="Widhalm J.R."/>
            <person name="Wisecaver J.H."/>
        </authorList>
    </citation>
    <scope>NUCLEOTIDE SEQUENCE</scope>
    <source>
        <strain evidence="1">ECLA1</strain>
    </source>
</reference>